<dbReference type="AlphaFoldDB" id="A0A4V1Q4M1"/>
<keyword evidence="2" id="KW-0472">Membrane</keyword>
<feature type="compositionally biased region" description="Acidic residues" evidence="1">
    <location>
        <begin position="46"/>
        <end position="73"/>
    </location>
</feature>
<proteinExistence type="predicted"/>
<feature type="region of interest" description="Disordered" evidence="1">
    <location>
        <begin position="207"/>
        <end position="232"/>
    </location>
</feature>
<feature type="transmembrane region" description="Helical" evidence="2">
    <location>
        <begin position="319"/>
        <end position="336"/>
    </location>
</feature>
<dbReference type="Proteomes" id="UP000290288">
    <property type="component" value="Unassembled WGS sequence"/>
</dbReference>
<reference evidence="3 4" key="1">
    <citation type="submission" date="2019-01" db="EMBL/GenBank/DDBJ databases">
        <title>Draft genome sequence of Psathyrella aberdarensis IHI B618.</title>
        <authorList>
            <person name="Buettner E."/>
            <person name="Kellner H."/>
        </authorList>
    </citation>
    <scope>NUCLEOTIDE SEQUENCE [LARGE SCALE GENOMIC DNA]</scope>
    <source>
        <strain evidence="3 4">IHI B618</strain>
    </source>
</reference>
<accession>A0A4V1Q4M1</accession>
<feature type="transmembrane region" description="Helical" evidence="2">
    <location>
        <begin position="380"/>
        <end position="401"/>
    </location>
</feature>
<dbReference type="Gene3D" id="3.60.110.10">
    <property type="entry name" value="Carbon-nitrogen hydrolase"/>
    <property type="match status" value="1"/>
</dbReference>
<organism evidence="3 4">
    <name type="scientific">Candolleomyces aberdarensis</name>
    <dbReference type="NCBI Taxonomy" id="2316362"/>
    <lineage>
        <taxon>Eukaryota</taxon>
        <taxon>Fungi</taxon>
        <taxon>Dikarya</taxon>
        <taxon>Basidiomycota</taxon>
        <taxon>Agaricomycotina</taxon>
        <taxon>Agaricomycetes</taxon>
        <taxon>Agaricomycetidae</taxon>
        <taxon>Agaricales</taxon>
        <taxon>Agaricineae</taxon>
        <taxon>Psathyrellaceae</taxon>
        <taxon>Candolleomyces</taxon>
    </lineage>
</organism>
<dbReference type="STRING" id="2316362.A0A4V1Q4M1"/>
<feature type="transmembrane region" description="Helical" evidence="2">
    <location>
        <begin position="475"/>
        <end position="494"/>
    </location>
</feature>
<comment type="caution">
    <text evidence="3">The sequence shown here is derived from an EMBL/GenBank/DDBJ whole genome shotgun (WGS) entry which is preliminary data.</text>
</comment>
<sequence>MQTQLDLRKEETKTIHSKCDELEAKLQQLRSSALELSMDTLKHFSDDEEDEPLVPLPDDAEIIEGEEDMDQDETAAPSRAEPAAKEATTEAETIEDIPSKAPSPKPQLSMSLEQPPDLDDELDASLKPLGPSIDDGTEGKVDDLQLDISGLGPDGLPVESAHDLSQLTPSDALVGGAMMDESEDPFAETFSHVNHFRYLTVAVSDKGMTAPSQKPSTTAGADRAQAGVTARESHDPVIGASRQVYKGSIRPVSAMHLIANPRDLFSSGKRDLVFVTIIAVLSSFALSTVSTITPSILALSALHAYSRILFPSVTKGRVGFLWAGLAVGGAFPNFAASHEALSTGLQSFVLLSVLSAFTSAIVVVAVYAEWALSRQTTSPAGKVLLFPAIWSSIWCTVPYLSPVGHLLTWSRGATLEAYGWMIPIFGTSSQDWIAAAWAVVLSEVFQTWYMGPVEQDNSYSEDDEIPQIHSNNTPILAGALILLIVPSYFVGNVLPLPVGNVDEATTFGVGCINPTFQRYKHYAPSFKDYLEETKKHQNRAKFLLWPEGAVTFDSDKERDEAFETIRANVSGAYVGVSFEQYVPDPKDKSGHKSLKKTGIAIIGKDSKEPYLTYYKRHLVPIVESYQLRHSSEPPALVNVSIARPKDVPKSAWGDRNVSVTASICLDFAMPLPFSHLETRPGLILAPARTWERSVGLSMWLQAKQRAQELNSMVLWCDGGEGGFSGIAGGGYQTFEQVGPGSWVKDIGIEHPFREAPTLYARWQDSTMLVYWIAILFPALSVANMGQVVSFIRGRRRETQPLLNSNQPQLIDYSSV</sequence>
<dbReference type="SUPFAM" id="SSF56317">
    <property type="entry name" value="Carbon-nitrogen hydrolase"/>
    <property type="match status" value="1"/>
</dbReference>
<keyword evidence="4" id="KW-1185">Reference proteome</keyword>
<feature type="transmembrane region" description="Helical" evidence="2">
    <location>
        <begin position="768"/>
        <end position="791"/>
    </location>
</feature>
<evidence type="ECO:0008006" key="5">
    <source>
        <dbReference type="Google" id="ProtNLM"/>
    </source>
</evidence>
<evidence type="ECO:0000313" key="4">
    <source>
        <dbReference type="Proteomes" id="UP000290288"/>
    </source>
</evidence>
<feature type="compositionally biased region" description="Polar residues" evidence="1">
    <location>
        <begin position="210"/>
        <end position="219"/>
    </location>
</feature>
<feature type="transmembrane region" description="Helical" evidence="2">
    <location>
        <begin position="272"/>
        <end position="299"/>
    </location>
</feature>
<name>A0A4V1Q4M1_9AGAR</name>
<dbReference type="InterPro" id="IPR036526">
    <property type="entry name" value="C-N_Hydrolase_sf"/>
</dbReference>
<evidence type="ECO:0000256" key="2">
    <source>
        <dbReference type="SAM" id="Phobius"/>
    </source>
</evidence>
<evidence type="ECO:0000313" key="3">
    <source>
        <dbReference type="EMBL" id="RXW22568.1"/>
    </source>
</evidence>
<keyword evidence="2" id="KW-0812">Transmembrane</keyword>
<feature type="transmembrane region" description="Helical" evidence="2">
    <location>
        <begin position="348"/>
        <end position="368"/>
    </location>
</feature>
<dbReference type="EMBL" id="SDEE01000067">
    <property type="protein sequence ID" value="RXW22568.1"/>
    <property type="molecule type" value="Genomic_DNA"/>
</dbReference>
<dbReference type="OrthoDB" id="2626014at2759"/>
<keyword evidence="2" id="KW-1133">Transmembrane helix</keyword>
<evidence type="ECO:0000256" key="1">
    <source>
        <dbReference type="SAM" id="MobiDB-lite"/>
    </source>
</evidence>
<gene>
    <name evidence="3" type="ORF">EST38_g3277</name>
</gene>
<protein>
    <recommendedName>
        <fullName evidence="5">CN hydrolase domain-containing protein</fullName>
    </recommendedName>
</protein>
<feature type="region of interest" description="Disordered" evidence="1">
    <location>
        <begin position="40"/>
        <end position="161"/>
    </location>
</feature>